<evidence type="ECO:0000313" key="2">
    <source>
        <dbReference type="Proteomes" id="UP000249723"/>
    </source>
</evidence>
<evidence type="ECO:0000313" key="1">
    <source>
        <dbReference type="EMBL" id="SCZ92050.1"/>
    </source>
</evidence>
<dbReference type="AlphaFoldDB" id="A0A2X0LMN7"/>
<dbReference type="EMBL" id="FMWP01000017">
    <property type="protein sequence ID" value="SCZ92050.1"/>
    <property type="molecule type" value="Genomic_DNA"/>
</dbReference>
<reference evidence="2" key="1">
    <citation type="submission" date="2016-10" db="EMBL/GenBank/DDBJ databases">
        <authorList>
            <person name="Jeantristanb JTB J.-T."/>
            <person name="Ricardo R."/>
        </authorList>
    </citation>
    <scope>NUCLEOTIDE SEQUENCE [LARGE SCALE GENOMIC DNA]</scope>
</reference>
<sequence length="99" mass="10986">MGSKRVAVRCGNGKMRRPHLPPQGRSDLDHCAFEPKEDLQNDLLYDVLVQIRSAALQWPEQGLDHNNDDDRELAFALVTNAYAGVSPSCICAASMFELT</sequence>
<accession>A0A2X0LMN7</accession>
<gene>
    <name evidence="1" type="ORF">BZ3500_MVSOF-1268-A1-R1_CHR5-3G08303</name>
</gene>
<dbReference type="Proteomes" id="UP000249723">
    <property type="component" value="Unassembled WGS sequence"/>
</dbReference>
<organism evidence="1 2">
    <name type="scientific">Microbotryum saponariae</name>
    <dbReference type="NCBI Taxonomy" id="289078"/>
    <lineage>
        <taxon>Eukaryota</taxon>
        <taxon>Fungi</taxon>
        <taxon>Dikarya</taxon>
        <taxon>Basidiomycota</taxon>
        <taxon>Pucciniomycotina</taxon>
        <taxon>Microbotryomycetes</taxon>
        <taxon>Microbotryales</taxon>
        <taxon>Microbotryaceae</taxon>
        <taxon>Microbotryum</taxon>
    </lineage>
</organism>
<name>A0A2X0LMN7_9BASI</name>
<keyword evidence="2" id="KW-1185">Reference proteome</keyword>
<proteinExistence type="predicted"/>
<protein>
    <submittedName>
        <fullName evidence="1">BZ3500_MvSof-1268-A1-R1_Chr5-3g08303 protein</fullName>
    </submittedName>
</protein>